<reference evidence="2 4" key="1">
    <citation type="submission" date="2014-07" db="EMBL/GenBank/DDBJ databases">
        <title>Draft genome sequence of Nonlabens ulvanivorans, an ulvan degrading bacterium.</title>
        <authorList>
            <person name="Kopel M."/>
            <person name="Helbert W."/>
            <person name="Henrissat B."/>
            <person name="Doniger T."/>
            <person name="Banin E."/>
        </authorList>
    </citation>
    <scope>NUCLEOTIDE SEQUENCE [LARGE SCALE GENOMIC DNA]</scope>
    <source>
        <strain evidence="2 4">PLR</strain>
    </source>
</reference>
<dbReference type="RefSeq" id="WP_036582426.1">
    <property type="nucleotide sequence ID" value="NZ_JPJI01000032.1"/>
</dbReference>
<dbReference type="Proteomes" id="UP000028531">
    <property type="component" value="Unassembled WGS sequence"/>
</dbReference>
<dbReference type="AlphaFoldDB" id="A0A084JSY3"/>
<evidence type="ECO:0000313" key="4">
    <source>
        <dbReference type="Proteomes" id="UP000028531"/>
    </source>
</evidence>
<feature type="signal peptide" evidence="1">
    <location>
        <begin position="1"/>
        <end position="23"/>
    </location>
</feature>
<evidence type="ECO:0000313" key="3">
    <source>
        <dbReference type="EMBL" id="PRX14895.1"/>
    </source>
</evidence>
<dbReference type="EMBL" id="PVNA01000001">
    <property type="protein sequence ID" value="PRX14895.1"/>
    <property type="molecule type" value="Genomic_DNA"/>
</dbReference>
<gene>
    <name evidence="2" type="ORF">IL45_07900</name>
    <name evidence="3" type="ORF">LY02_00104</name>
</gene>
<reference evidence="3 5" key="2">
    <citation type="submission" date="2018-03" db="EMBL/GenBank/DDBJ databases">
        <title>Genomic Encyclopedia of Archaeal and Bacterial Type Strains, Phase II (KMG-II): from individual species to whole genera.</title>
        <authorList>
            <person name="Goeker M."/>
        </authorList>
    </citation>
    <scope>NUCLEOTIDE SEQUENCE [LARGE SCALE GENOMIC DNA]</scope>
    <source>
        <strain evidence="3 5">DSM 22727</strain>
    </source>
</reference>
<dbReference type="EMBL" id="JPJI01000032">
    <property type="protein sequence ID" value="KEZ92067.1"/>
    <property type="molecule type" value="Genomic_DNA"/>
</dbReference>
<comment type="caution">
    <text evidence="2">The sequence shown here is derived from an EMBL/GenBank/DDBJ whole genome shotgun (WGS) entry which is preliminary data.</text>
</comment>
<dbReference type="Proteomes" id="UP000239997">
    <property type="component" value="Unassembled WGS sequence"/>
</dbReference>
<evidence type="ECO:0000313" key="2">
    <source>
        <dbReference type="EMBL" id="KEZ92067.1"/>
    </source>
</evidence>
<evidence type="ECO:0000313" key="5">
    <source>
        <dbReference type="Proteomes" id="UP000239997"/>
    </source>
</evidence>
<name>A0A084JSY3_NONUL</name>
<organism evidence="2 4">
    <name type="scientific">Nonlabens ulvanivorans</name>
    <name type="common">Persicivirga ulvanivorans</name>
    <dbReference type="NCBI Taxonomy" id="906888"/>
    <lineage>
        <taxon>Bacteria</taxon>
        <taxon>Pseudomonadati</taxon>
        <taxon>Bacteroidota</taxon>
        <taxon>Flavobacteriia</taxon>
        <taxon>Flavobacteriales</taxon>
        <taxon>Flavobacteriaceae</taxon>
        <taxon>Nonlabens</taxon>
    </lineage>
</organism>
<feature type="chain" id="PRO_5001777472" evidence="1">
    <location>
        <begin position="24"/>
        <end position="228"/>
    </location>
</feature>
<proteinExistence type="predicted"/>
<evidence type="ECO:0000256" key="1">
    <source>
        <dbReference type="SAM" id="SignalP"/>
    </source>
</evidence>
<accession>A0A084JSY3</accession>
<keyword evidence="1" id="KW-0732">Signal</keyword>
<keyword evidence="5" id="KW-1185">Reference proteome</keyword>
<protein>
    <submittedName>
        <fullName evidence="2">Uncharacterized protein</fullName>
    </submittedName>
</protein>
<sequence length="228" mass="25380">MKKYFKFLPILFFGLCLVLNSCSDTQEELSQENLNSSFEKSSSLYTMSAHGYEISHIEGDQYLTKLNGDEGIVGEHIYTNLSYSTEILVEQDNTESLIIKNESGIDDSVKISNLRQLENGTYLYDFEIYNGLDETTTVVSDINSNFNIFTYQNDIQTLSAPPVPWGPIGVVVSIATWLLSDSDESLSDAQNCRIAAVEGCGAGNVQSYGMVVDEGWFTTDSHCEFDCK</sequence>